<evidence type="ECO:0000313" key="4">
    <source>
        <dbReference type="Proteomes" id="UP000253065"/>
    </source>
</evidence>
<accession>A0A368UQQ3</accession>
<dbReference type="EMBL" id="QPJB01000016">
    <property type="protein sequence ID" value="RCW30350.1"/>
    <property type="molecule type" value="Genomic_DNA"/>
</dbReference>
<evidence type="ECO:0000313" key="2">
    <source>
        <dbReference type="EMBL" id="RCW30350.1"/>
    </source>
</evidence>
<proteinExistence type="predicted"/>
<dbReference type="EMBL" id="QNSA01000016">
    <property type="protein sequence ID" value="RBP68862.1"/>
    <property type="molecule type" value="Genomic_DNA"/>
</dbReference>
<evidence type="ECO:0000313" key="1">
    <source>
        <dbReference type="EMBL" id="RBP68862.1"/>
    </source>
</evidence>
<evidence type="ECO:0000313" key="3">
    <source>
        <dbReference type="Proteomes" id="UP000252795"/>
    </source>
</evidence>
<name>A0A368UQQ3_MARNT</name>
<sequence length="293" mass="33822">MEVKNNRIFIDTYGLQDELSPEVPIEEITLTCNPAYRYGVKGSAKDRETRLLADTLAELVSYAVGCMFGRYALDKPGLILANQGETIEDYLQQIPEPSFPADDDNVIPMLDGDWFTDDITERFREFLRIAFGEEHYEENLRFVEQALGKDIRKYFLKDFYNDHVRRYKKRPIYWLFSSPKGSFNALIYMHRYQPHTVGTVLEYLRDFKDEKLQARKNHLEAVSISSSASQGEKTKALKEIEKINKILAELDDYERDVLYPLATEQVEIDLDDGVKANYPKFGSALKKITGLSG</sequence>
<protein>
    <recommendedName>
        <fullName evidence="5">Class I SAM-dependent DNA methyltransferase</fullName>
    </recommendedName>
</protein>
<gene>
    <name evidence="2" type="ORF">DET51_11641</name>
    <name evidence="1" type="ORF">DET64_11641</name>
</gene>
<dbReference type="AlphaFoldDB" id="A0A368UQQ3"/>
<evidence type="ECO:0008006" key="5">
    <source>
        <dbReference type="Google" id="ProtNLM"/>
    </source>
</evidence>
<keyword evidence="4" id="KW-1185">Reference proteome</keyword>
<dbReference type="Proteomes" id="UP000252795">
    <property type="component" value="Unassembled WGS sequence"/>
</dbReference>
<reference evidence="2 3" key="1">
    <citation type="submission" date="2018-07" db="EMBL/GenBank/DDBJ databases">
        <title>Freshwater and sediment microbial communities from various areas in North America, analyzing microbe dynamics in response to fracking.</title>
        <authorList>
            <person name="Lamendella R."/>
        </authorList>
    </citation>
    <scope>NUCLEOTIDE SEQUENCE [LARGE SCALE GENOMIC DNA]</scope>
    <source>
        <strain evidence="2 3">114E</strain>
        <strain evidence="1 4">114E_o</strain>
    </source>
</reference>
<organism evidence="2 3">
    <name type="scientific">Marinobacter nauticus</name>
    <name type="common">Marinobacter hydrocarbonoclasticus</name>
    <name type="synonym">Marinobacter aquaeolei</name>
    <dbReference type="NCBI Taxonomy" id="2743"/>
    <lineage>
        <taxon>Bacteria</taxon>
        <taxon>Pseudomonadati</taxon>
        <taxon>Pseudomonadota</taxon>
        <taxon>Gammaproteobacteria</taxon>
        <taxon>Pseudomonadales</taxon>
        <taxon>Marinobacteraceae</taxon>
        <taxon>Marinobacter</taxon>
    </lineage>
</organism>
<comment type="caution">
    <text evidence="2">The sequence shown here is derived from an EMBL/GenBank/DDBJ whole genome shotgun (WGS) entry which is preliminary data.</text>
</comment>
<dbReference type="Proteomes" id="UP000253065">
    <property type="component" value="Unassembled WGS sequence"/>
</dbReference>
<dbReference type="RefSeq" id="WP_113880672.1">
    <property type="nucleotide sequence ID" value="NZ_QNSA01000016.1"/>
</dbReference>